<evidence type="ECO:0000256" key="7">
    <source>
        <dbReference type="ARBA" id="ARBA00022692"/>
    </source>
</evidence>
<keyword evidence="8 15" id="KW-0547">Nucleotide-binding</keyword>
<evidence type="ECO:0000256" key="6">
    <source>
        <dbReference type="ARBA" id="ARBA00022519"/>
    </source>
</evidence>
<evidence type="ECO:0000313" key="19">
    <source>
        <dbReference type="EMBL" id="RDY27558.1"/>
    </source>
</evidence>
<evidence type="ECO:0000256" key="16">
    <source>
        <dbReference type="PIRSR" id="PIRSR603373-2"/>
    </source>
</evidence>
<evidence type="ECO:0000256" key="17">
    <source>
        <dbReference type="RuleBase" id="RU362098"/>
    </source>
</evidence>
<feature type="transmembrane region" description="Helical" evidence="17">
    <location>
        <begin position="347"/>
        <end position="372"/>
    </location>
</feature>
<dbReference type="Pfam" id="PF07664">
    <property type="entry name" value="FeoB_C"/>
    <property type="match status" value="1"/>
</dbReference>
<dbReference type="RefSeq" id="WP_116041391.1">
    <property type="nucleotide sequence ID" value="NZ_NOJY02000012.1"/>
</dbReference>
<dbReference type="InterPro" id="IPR003373">
    <property type="entry name" value="Fe2_transport_prot-B"/>
</dbReference>
<dbReference type="Pfam" id="PF07670">
    <property type="entry name" value="Gate"/>
    <property type="match status" value="2"/>
</dbReference>
<keyword evidence="20" id="KW-1185">Reference proteome</keyword>
<evidence type="ECO:0000256" key="14">
    <source>
        <dbReference type="NCBIfam" id="TIGR00437"/>
    </source>
</evidence>
<comment type="function">
    <text evidence="1 17">Probable transporter of a GTP-driven Fe(2+) uptake system.</text>
</comment>
<comment type="subcellular location">
    <subcellularLocation>
        <location evidence="2">Cell inner membrane</location>
        <topology evidence="2">Multi-pass membrane protein</topology>
    </subcellularLocation>
    <subcellularLocation>
        <location evidence="17">Cell membrane</location>
        <topology evidence="17">Multi-pass membrane protein</topology>
    </subcellularLocation>
</comment>
<feature type="transmembrane region" description="Helical" evidence="17">
    <location>
        <begin position="436"/>
        <end position="457"/>
    </location>
</feature>
<dbReference type="PANTHER" id="PTHR43185:SF1">
    <property type="entry name" value="FE(2+) TRANSPORTER FEOB"/>
    <property type="match status" value="1"/>
</dbReference>
<reference evidence="19 20" key="1">
    <citation type="journal article" date="2017" name="Genome Announc.">
        <title>Draft Genome Sequence of Romboutsia weinsteinii sp. nov. Strain CCRI-19649(T) Isolated from Surface Water.</title>
        <authorList>
            <person name="Maheux A.F."/>
            <person name="Boudreau D.K."/>
            <person name="Berube E."/>
            <person name="Boissinot M."/>
            <person name="Cantin P."/>
            <person name="Raymond F."/>
            <person name="Corbeil J."/>
            <person name="Omar R.F."/>
            <person name="Bergeron M.G."/>
        </authorList>
    </citation>
    <scope>NUCLEOTIDE SEQUENCE [LARGE SCALE GENOMIC DNA]</scope>
    <source>
        <strain evidence="19 20">CCRI-19649</strain>
    </source>
</reference>
<dbReference type="AlphaFoldDB" id="A0A371J4E5"/>
<feature type="transmembrane region" description="Helical" evidence="17">
    <location>
        <begin position="494"/>
        <end position="514"/>
    </location>
</feature>
<feature type="binding site" evidence="15">
    <location>
        <begin position="51"/>
        <end position="54"/>
    </location>
    <ligand>
        <name>GTP</name>
        <dbReference type="ChEBI" id="CHEBI:37565"/>
        <label>1</label>
    </ligand>
</feature>
<dbReference type="GO" id="GO:0005525">
    <property type="term" value="F:GTP binding"/>
    <property type="evidence" value="ECO:0007669"/>
    <property type="project" value="UniProtKB-KW"/>
</dbReference>
<feature type="transmembrane region" description="Helical" evidence="17">
    <location>
        <begin position="560"/>
        <end position="580"/>
    </location>
</feature>
<dbReference type="FunFam" id="3.40.50.300:FF:000426">
    <property type="entry name" value="Ferrous iron transport protein B"/>
    <property type="match status" value="1"/>
</dbReference>
<dbReference type="InterPro" id="IPR011642">
    <property type="entry name" value="Gate_dom"/>
</dbReference>
<feature type="transmembrane region" description="Helical" evidence="17">
    <location>
        <begin position="378"/>
        <end position="398"/>
    </location>
</feature>
<dbReference type="InterPro" id="IPR005225">
    <property type="entry name" value="Small_GTP-bd"/>
</dbReference>
<keyword evidence="10 17" id="KW-0408">Iron</keyword>
<keyword evidence="9 17" id="KW-1133">Transmembrane helix</keyword>
<dbReference type="InterPro" id="IPR027417">
    <property type="entry name" value="P-loop_NTPase"/>
</dbReference>
<evidence type="ECO:0000313" key="20">
    <source>
        <dbReference type="Proteomes" id="UP000215694"/>
    </source>
</evidence>
<feature type="binding site" evidence="15">
    <location>
        <begin position="8"/>
        <end position="15"/>
    </location>
    <ligand>
        <name>GTP</name>
        <dbReference type="ChEBI" id="CHEBI:37565"/>
        <label>1</label>
    </ligand>
</feature>
<evidence type="ECO:0000259" key="18">
    <source>
        <dbReference type="PROSITE" id="PS51711"/>
    </source>
</evidence>
<dbReference type="InterPro" id="IPR030389">
    <property type="entry name" value="G_FEOB_dom"/>
</dbReference>
<evidence type="ECO:0000256" key="10">
    <source>
        <dbReference type="ARBA" id="ARBA00023004"/>
    </source>
</evidence>
<feature type="binding site" evidence="16">
    <location>
        <position position="22"/>
    </location>
    <ligand>
        <name>Mg(2+)</name>
        <dbReference type="ChEBI" id="CHEBI:18420"/>
        <label>1</label>
    </ligand>
</feature>
<sequence length="635" mass="69777">MINVAMLGNPNVGKTTVFNALTGLKQHVGNWPGVTIEKKEGTLGEDINIVDLPGIYAMDTYSNEEKISKNYLSNEKVDVILNVVDASNLSRNLYLTTQLMKYNKPIIVLLNMTDIASTKGISIDYKKLESHLNIKIIPMVAKKDSCKSQIKEAIESLEKSPCTYIDFPEDEKKTYFEIEKILSKSVKYQKNSKKTISDKIDDIALNPILAYPVFIGLLFTLFKFTFDWVGGPLQGFVEEFIDGYVASPVSEMLINSSPWFSSLISDGIINSLGGALSFFPLIFVLFFGLSLFEDSGYMSRVAFLMDNLMKKVGLSGKAFIPMVMGLGCSSPAIMATRTLDNESDRKVTALIAPLMTCGAKLPIYALFVAIFFPKNQAIVTTSLYLIGIVMAILVALFLKNTKINSSQDPFILELPKYNLPTLGGLLKNTWGKSKGFLIRVTTIMFAMSVIIWSLSSFSFSGYTPDIDNSFLATLGGFIAPIFAPLGFGDWRAGVSIITGLGAKEVVIATMEILYGDLNIVLPTLFTGVSAFAFLVFCSLYTPCVAVLATMKKEYGTKMMLGSFTYQFALAWAAAFIVYHVGNMITGSYSTYMIIQLVIGLAAIVTSLLVIHNRIKFTNKSVSVANNNENVDEIIG</sequence>
<dbReference type="SUPFAM" id="SSF52540">
    <property type="entry name" value="P-loop containing nucleoside triphosphate hydrolases"/>
    <property type="match status" value="1"/>
</dbReference>
<dbReference type="InterPro" id="IPR050860">
    <property type="entry name" value="FeoB_GTPase"/>
</dbReference>
<feature type="transmembrane region" description="Helical" evidence="17">
    <location>
        <begin position="520"/>
        <end position="548"/>
    </location>
</feature>
<protein>
    <recommendedName>
        <fullName evidence="14 17">Ferrous iron transport protein B</fullName>
    </recommendedName>
</protein>
<name>A0A371J4E5_9FIRM</name>
<dbReference type="InterPro" id="IPR006073">
    <property type="entry name" value="GTP-bd"/>
</dbReference>
<keyword evidence="13 17" id="KW-0472">Membrane</keyword>
<keyword evidence="5 17" id="KW-0410">Iron transport</keyword>
<evidence type="ECO:0000256" key="1">
    <source>
        <dbReference type="ARBA" id="ARBA00003926"/>
    </source>
</evidence>
<keyword evidence="11" id="KW-0406">Ion transport</keyword>
<evidence type="ECO:0000256" key="13">
    <source>
        <dbReference type="ARBA" id="ARBA00023136"/>
    </source>
</evidence>
<dbReference type="Proteomes" id="UP000215694">
    <property type="component" value="Unassembled WGS sequence"/>
</dbReference>
<evidence type="ECO:0000256" key="15">
    <source>
        <dbReference type="PIRSR" id="PIRSR603373-1"/>
    </source>
</evidence>
<dbReference type="NCBIfam" id="TIGR00437">
    <property type="entry name" value="feoB"/>
    <property type="match status" value="1"/>
</dbReference>
<evidence type="ECO:0000256" key="12">
    <source>
        <dbReference type="ARBA" id="ARBA00023134"/>
    </source>
</evidence>
<dbReference type="Gene3D" id="3.40.50.300">
    <property type="entry name" value="P-loop containing nucleotide triphosphate hydrolases"/>
    <property type="match status" value="1"/>
</dbReference>
<keyword evidence="7 17" id="KW-0812">Transmembrane</keyword>
<gene>
    <name evidence="19" type="primary">feoB</name>
    <name evidence="19" type="ORF">CHL78_008825</name>
</gene>
<feature type="binding site" evidence="15">
    <location>
        <begin position="33"/>
        <end position="37"/>
    </location>
    <ligand>
        <name>GTP</name>
        <dbReference type="ChEBI" id="CHEBI:37565"/>
        <label>1</label>
    </ligand>
</feature>
<feature type="transmembrane region" description="Helical" evidence="17">
    <location>
        <begin position="208"/>
        <end position="226"/>
    </location>
</feature>
<dbReference type="PANTHER" id="PTHR43185">
    <property type="entry name" value="FERROUS IRON TRANSPORT PROTEIN B"/>
    <property type="match status" value="1"/>
</dbReference>
<feature type="transmembrane region" description="Helical" evidence="17">
    <location>
        <begin position="469"/>
        <end position="487"/>
    </location>
</feature>
<proteinExistence type="inferred from homology"/>
<dbReference type="PRINTS" id="PR00326">
    <property type="entry name" value="GTP1OBG"/>
</dbReference>
<dbReference type="InterPro" id="IPR011640">
    <property type="entry name" value="Fe2_transport_prot_B_C"/>
</dbReference>
<evidence type="ECO:0000256" key="2">
    <source>
        <dbReference type="ARBA" id="ARBA00004429"/>
    </source>
</evidence>
<evidence type="ECO:0000256" key="5">
    <source>
        <dbReference type="ARBA" id="ARBA00022496"/>
    </source>
</evidence>
<keyword evidence="3 17" id="KW-0813">Transport</keyword>
<evidence type="ECO:0000256" key="3">
    <source>
        <dbReference type="ARBA" id="ARBA00022448"/>
    </source>
</evidence>
<evidence type="ECO:0000256" key="9">
    <source>
        <dbReference type="ARBA" id="ARBA00022989"/>
    </source>
</evidence>
<keyword evidence="16" id="KW-0479">Metal-binding</keyword>
<comment type="caution">
    <text evidence="19">The sequence shown here is derived from an EMBL/GenBank/DDBJ whole genome shotgun (WGS) entry which is preliminary data.</text>
</comment>
<feature type="binding site" evidence="16">
    <location>
        <position position="19"/>
    </location>
    <ligand>
        <name>Mg(2+)</name>
        <dbReference type="ChEBI" id="CHEBI:18420"/>
        <label>2</label>
    </ligand>
</feature>
<dbReference type="PROSITE" id="PS51711">
    <property type="entry name" value="G_FEOB"/>
    <property type="match status" value="1"/>
</dbReference>
<dbReference type="EMBL" id="NOJY02000012">
    <property type="protein sequence ID" value="RDY27558.1"/>
    <property type="molecule type" value="Genomic_DNA"/>
</dbReference>
<accession>A0A371J4E5</accession>
<dbReference type="CDD" id="cd01879">
    <property type="entry name" value="FeoB"/>
    <property type="match status" value="1"/>
</dbReference>
<dbReference type="Pfam" id="PF02421">
    <property type="entry name" value="FeoB_N"/>
    <property type="match status" value="1"/>
</dbReference>
<dbReference type="GO" id="GO:0005886">
    <property type="term" value="C:plasma membrane"/>
    <property type="evidence" value="ECO:0007669"/>
    <property type="project" value="UniProtKB-SubCell"/>
</dbReference>
<dbReference type="NCBIfam" id="TIGR00231">
    <property type="entry name" value="small_GTP"/>
    <property type="match status" value="1"/>
</dbReference>
<dbReference type="GO" id="GO:0015093">
    <property type="term" value="F:ferrous iron transmembrane transporter activity"/>
    <property type="evidence" value="ECO:0007669"/>
    <property type="project" value="UniProtKB-UniRule"/>
</dbReference>
<organism evidence="19 20">
    <name type="scientific">Romboutsia weinsteinii</name>
    <dbReference type="NCBI Taxonomy" id="2020949"/>
    <lineage>
        <taxon>Bacteria</taxon>
        <taxon>Bacillati</taxon>
        <taxon>Bacillota</taxon>
        <taxon>Clostridia</taxon>
        <taxon>Peptostreptococcales</taxon>
        <taxon>Peptostreptococcaceae</taxon>
        <taxon>Romboutsia</taxon>
    </lineage>
</organism>
<feature type="binding site" evidence="16">
    <location>
        <position position="20"/>
    </location>
    <ligand>
        <name>Mg(2+)</name>
        <dbReference type="ChEBI" id="CHEBI:18420"/>
        <label>2</label>
    </ligand>
</feature>
<evidence type="ECO:0000256" key="8">
    <source>
        <dbReference type="ARBA" id="ARBA00022741"/>
    </source>
</evidence>
<feature type="transmembrane region" description="Helical" evidence="17">
    <location>
        <begin position="592"/>
        <end position="610"/>
    </location>
</feature>
<keyword evidence="6" id="KW-0997">Cell inner membrane</keyword>
<keyword evidence="12 15" id="KW-0342">GTP-binding</keyword>
<feature type="binding site" evidence="16">
    <location>
        <position position="23"/>
    </location>
    <ligand>
        <name>Mg(2+)</name>
        <dbReference type="ChEBI" id="CHEBI:18420"/>
        <label>2</label>
    </ligand>
</feature>
<evidence type="ECO:0000256" key="4">
    <source>
        <dbReference type="ARBA" id="ARBA00022475"/>
    </source>
</evidence>
<feature type="binding site" evidence="15">
    <location>
        <begin position="111"/>
        <end position="114"/>
    </location>
    <ligand>
        <name>GTP</name>
        <dbReference type="ChEBI" id="CHEBI:37565"/>
        <label>1</label>
    </ligand>
</feature>
<keyword evidence="16" id="KW-0460">Magnesium</keyword>
<feature type="transmembrane region" description="Helical" evidence="17">
    <location>
        <begin position="268"/>
        <end position="292"/>
    </location>
</feature>
<keyword evidence="4" id="KW-1003">Cell membrane</keyword>
<evidence type="ECO:0000256" key="11">
    <source>
        <dbReference type="ARBA" id="ARBA00023065"/>
    </source>
</evidence>
<dbReference type="OrthoDB" id="9809127at2"/>
<dbReference type="GO" id="GO:0046872">
    <property type="term" value="F:metal ion binding"/>
    <property type="evidence" value="ECO:0007669"/>
    <property type="project" value="UniProtKB-KW"/>
</dbReference>
<feature type="domain" description="FeoB-type G" evidence="18">
    <location>
        <begin position="1"/>
        <end position="160"/>
    </location>
</feature>
<comment type="similarity">
    <text evidence="17">Belongs to the TRAFAC class TrmE-Era-EngA-EngB-Septin-like GTPase superfamily. FeoB GTPase (TC 9.A.8) family.</text>
</comment>